<keyword evidence="4" id="KW-1185">Reference proteome</keyword>
<dbReference type="OrthoDB" id="5414302at2"/>
<evidence type="ECO:0000313" key="4">
    <source>
        <dbReference type="Proteomes" id="UP000430120"/>
    </source>
</evidence>
<accession>A0A643FB35</accession>
<name>A0A643FB35_IDEDE</name>
<dbReference type="EMBL" id="VZPB01000025">
    <property type="protein sequence ID" value="KAB0581394.1"/>
    <property type="molecule type" value="Genomic_DNA"/>
</dbReference>
<dbReference type="Gene3D" id="3.30.420.10">
    <property type="entry name" value="Ribonuclease H-like superfamily/Ribonuclease H"/>
    <property type="match status" value="1"/>
</dbReference>
<dbReference type="AlphaFoldDB" id="A0A643FB35"/>
<dbReference type="GO" id="GO:0015074">
    <property type="term" value="P:DNA integration"/>
    <property type="evidence" value="ECO:0007669"/>
    <property type="project" value="InterPro"/>
</dbReference>
<dbReference type="PROSITE" id="PS50994">
    <property type="entry name" value="INTEGRASE"/>
    <property type="match status" value="1"/>
</dbReference>
<feature type="domain" description="Integrase catalytic" evidence="2">
    <location>
        <begin position="157"/>
        <end position="237"/>
    </location>
</feature>
<dbReference type="InterPro" id="IPR001584">
    <property type="entry name" value="Integrase_cat-core"/>
</dbReference>
<evidence type="ECO:0000259" key="2">
    <source>
        <dbReference type="PROSITE" id="PS50994"/>
    </source>
</evidence>
<dbReference type="InterPro" id="IPR012337">
    <property type="entry name" value="RNaseH-like_sf"/>
</dbReference>
<evidence type="ECO:0000256" key="1">
    <source>
        <dbReference type="SAM" id="MobiDB-lite"/>
    </source>
</evidence>
<dbReference type="GO" id="GO:0003676">
    <property type="term" value="F:nucleic acid binding"/>
    <property type="evidence" value="ECO:0007669"/>
    <property type="project" value="InterPro"/>
</dbReference>
<comment type="caution">
    <text evidence="3">The sequence shown here is derived from an EMBL/GenBank/DDBJ whole genome shotgun (WGS) entry which is preliminary data.</text>
</comment>
<dbReference type="InterPro" id="IPR036397">
    <property type="entry name" value="RNaseH_sf"/>
</dbReference>
<feature type="region of interest" description="Disordered" evidence="1">
    <location>
        <begin position="1"/>
        <end position="20"/>
    </location>
</feature>
<reference evidence="3 4" key="1">
    <citation type="submission" date="2019-09" db="EMBL/GenBank/DDBJ databases">
        <title>Draft genome sequences of 48 bacterial type strains from the CCUG.</title>
        <authorList>
            <person name="Tunovic T."/>
            <person name="Pineiro-Iglesias B."/>
            <person name="Unosson C."/>
            <person name="Inganas E."/>
            <person name="Ohlen M."/>
            <person name="Cardew S."/>
            <person name="Jensie-Markopoulos S."/>
            <person name="Salva-Serra F."/>
            <person name="Jaen-Luchoro D."/>
            <person name="Karlsson R."/>
            <person name="Svensson-Stadler L."/>
            <person name="Chun J."/>
            <person name="Moore E."/>
        </authorList>
    </citation>
    <scope>NUCLEOTIDE SEQUENCE [LARGE SCALE GENOMIC DNA]</scope>
    <source>
        <strain evidence="3 4">CCUG 30977</strain>
    </source>
</reference>
<sequence>MAPRRAVCDPCGPGGSEGPAGRFEPAEAAMLIRLHKNAMTTPATRLVIQQAQGTEAELAQRFGGGKFTIRKWRKRTTVEDGSHTPHRPQTTLNAGQEEIVVYLRTHLRLSLDDLLAVVREFIEPGVSRSALDRLLGRRGVNRLPAPEVEKTQVRSFRAYEPGYVHMDVKYLPQMEDETERRYVFVAIDRATRWVFIAFKSKKTAAAARSFLNALNKAAPFKIKTLLTDNGREFTDRAEPPRISRWPNSLCRRGFRVHIQAVGKPTLATFRSWVDSGRYL</sequence>
<evidence type="ECO:0000313" key="3">
    <source>
        <dbReference type="EMBL" id="KAB0581394.1"/>
    </source>
</evidence>
<gene>
    <name evidence="3" type="ORF">F7Q92_11730</name>
</gene>
<organism evidence="3 4">
    <name type="scientific">Ideonella dechloratans</name>
    <dbReference type="NCBI Taxonomy" id="36863"/>
    <lineage>
        <taxon>Bacteria</taxon>
        <taxon>Pseudomonadati</taxon>
        <taxon>Pseudomonadota</taxon>
        <taxon>Betaproteobacteria</taxon>
        <taxon>Burkholderiales</taxon>
        <taxon>Sphaerotilaceae</taxon>
        <taxon>Ideonella</taxon>
    </lineage>
</organism>
<protein>
    <submittedName>
        <fullName evidence="3">Transposase family protein</fullName>
    </submittedName>
</protein>
<dbReference type="Pfam" id="PF00665">
    <property type="entry name" value="rve"/>
    <property type="match status" value="1"/>
</dbReference>
<proteinExistence type="predicted"/>
<dbReference type="SUPFAM" id="SSF53098">
    <property type="entry name" value="Ribonuclease H-like"/>
    <property type="match status" value="1"/>
</dbReference>
<dbReference type="Proteomes" id="UP000430120">
    <property type="component" value="Unassembled WGS sequence"/>
</dbReference>